<evidence type="ECO:0000313" key="2">
    <source>
        <dbReference type="WBParaSite" id="L893_g8554.t1"/>
    </source>
</evidence>
<dbReference type="WBParaSite" id="L893_g8554.t1">
    <property type="protein sequence ID" value="L893_g8554.t1"/>
    <property type="gene ID" value="L893_g8554"/>
</dbReference>
<sequence length="95" mass="10829">MWGKEAALASVVRIQSQEVDIPNDLTLWFYVLRFVESLKYIVDIEFSLTSVMPMLYIPIGSAIDPCRCLVTSWSYDDLSSHTVNIESSYAECEDI</sequence>
<protein>
    <submittedName>
        <fullName evidence="2">Neur_chan_LBD domain-containing protein</fullName>
    </submittedName>
</protein>
<organism evidence="1 2">
    <name type="scientific">Steinernema glaseri</name>
    <dbReference type="NCBI Taxonomy" id="37863"/>
    <lineage>
        <taxon>Eukaryota</taxon>
        <taxon>Metazoa</taxon>
        <taxon>Ecdysozoa</taxon>
        <taxon>Nematoda</taxon>
        <taxon>Chromadorea</taxon>
        <taxon>Rhabditida</taxon>
        <taxon>Tylenchina</taxon>
        <taxon>Panagrolaimomorpha</taxon>
        <taxon>Strongyloidoidea</taxon>
        <taxon>Steinernematidae</taxon>
        <taxon>Steinernema</taxon>
    </lineage>
</organism>
<dbReference type="Proteomes" id="UP000095287">
    <property type="component" value="Unplaced"/>
</dbReference>
<evidence type="ECO:0000313" key="1">
    <source>
        <dbReference type="Proteomes" id="UP000095287"/>
    </source>
</evidence>
<reference evidence="2" key="1">
    <citation type="submission" date="2016-11" db="UniProtKB">
        <authorList>
            <consortium name="WormBaseParasite"/>
        </authorList>
    </citation>
    <scope>IDENTIFICATION</scope>
</reference>
<accession>A0A1I8ARY0</accession>
<name>A0A1I8ARY0_9BILA</name>
<dbReference type="AlphaFoldDB" id="A0A1I8ARY0"/>
<keyword evidence="1" id="KW-1185">Reference proteome</keyword>
<proteinExistence type="predicted"/>